<dbReference type="EMBL" id="UINC01107640">
    <property type="protein sequence ID" value="SVC73170.1"/>
    <property type="molecule type" value="Genomic_DNA"/>
</dbReference>
<reference evidence="3" key="1">
    <citation type="submission" date="2018-05" db="EMBL/GenBank/DDBJ databases">
        <authorList>
            <person name="Lanie J.A."/>
            <person name="Ng W.-L."/>
            <person name="Kazmierczak K.M."/>
            <person name="Andrzejewski T.M."/>
            <person name="Davidsen T.M."/>
            <person name="Wayne K.J."/>
            <person name="Tettelin H."/>
            <person name="Glass J.I."/>
            <person name="Rusch D."/>
            <person name="Podicherti R."/>
            <person name="Tsui H.-C.T."/>
            <person name="Winkler M.E."/>
        </authorList>
    </citation>
    <scope>NUCLEOTIDE SEQUENCE</scope>
</reference>
<feature type="non-terminal residue" evidence="3">
    <location>
        <position position="343"/>
    </location>
</feature>
<dbReference type="CDD" id="cd00077">
    <property type="entry name" value="HDc"/>
    <property type="match status" value="1"/>
</dbReference>
<evidence type="ECO:0000256" key="1">
    <source>
        <dbReference type="SAM" id="Coils"/>
    </source>
</evidence>
<name>A0A382PK72_9ZZZZ</name>
<dbReference type="AlphaFoldDB" id="A0A382PK72"/>
<feature type="non-terminal residue" evidence="3">
    <location>
        <position position="1"/>
    </location>
</feature>
<gene>
    <name evidence="3" type="ORF">METZ01_LOCUS326024</name>
</gene>
<dbReference type="InterPro" id="IPR037522">
    <property type="entry name" value="HD_GYP_dom"/>
</dbReference>
<keyword evidence="1" id="KW-0175">Coiled coil</keyword>
<evidence type="ECO:0000313" key="3">
    <source>
        <dbReference type="EMBL" id="SVC73170.1"/>
    </source>
</evidence>
<evidence type="ECO:0000259" key="2">
    <source>
        <dbReference type="PROSITE" id="PS51832"/>
    </source>
</evidence>
<protein>
    <recommendedName>
        <fullName evidence="2">HD-GYP domain-containing protein</fullName>
    </recommendedName>
</protein>
<dbReference type="Gene3D" id="3.30.450.40">
    <property type="match status" value="1"/>
</dbReference>
<dbReference type="SUPFAM" id="SSF109604">
    <property type="entry name" value="HD-domain/PDEase-like"/>
    <property type="match status" value="1"/>
</dbReference>
<feature type="coiled-coil region" evidence="1">
    <location>
        <begin position="217"/>
        <end position="244"/>
    </location>
</feature>
<dbReference type="InterPro" id="IPR029016">
    <property type="entry name" value="GAF-like_dom_sf"/>
</dbReference>
<proteinExistence type="predicted"/>
<dbReference type="InterPro" id="IPR003607">
    <property type="entry name" value="HD/PDEase_dom"/>
</dbReference>
<dbReference type="PANTHER" id="PTHR43155">
    <property type="entry name" value="CYCLIC DI-GMP PHOSPHODIESTERASE PA4108-RELATED"/>
    <property type="match status" value="1"/>
</dbReference>
<dbReference type="SUPFAM" id="SSF55781">
    <property type="entry name" value="GAF domain-like"/>
    <property type="match status" value="1"/>
</dbReference>
<organism evidence="3">
    <name type="scientific">marine metagenome</name>
    <dbReference type="NCBI Taxonomy" id="408172"/>
    <lineage>
        <taxon>unclassified sequences</taxon>
        <taxon>metagenomes</taxon>
        <taxon>ecological metagenomes</taxon>
    </lineage>
</organism>
<sequence length="343" mass="38969">YGVKWHGQEFDTLYDYRTKSVLTVPMFNHRYEAVGAIQLVNCKEEVDQMLDSKEMIEDTVQSFDESDAKAMESVASQAAVALENAELFDSIQILFDGFINASVKAIESRDPTTSGHSSRVATLTIALAEAAHQLESGPFRSLYFTQDQMNEIRYASLLHDFGKIGVQERVLVKSKKLYPEEEQAVMDRFRMIRQGIELEMTKKQLELFIEQSKEEALVKYGNQSEALKEKLDELDDALKFIIKANEPTVLAQGGFERLQEIGRKMFQHPSGIASPYLNSYEVGSLSVPKGSLNEKDRQEIESHVTHTFNFLNIIPWSDELVNVPYIAYAHHEKLDGSGYPRKL</sequence>
<feature type="domain" description="HD-GYP" evidence="2">
    <location>
        <begin position="91"/>
        <end position="301"/>
    </location>
</feature>
<accession>A0A382PK72</accession>
<dbReference type="PANTHER" id="PTHR43155:SF2">
    <property type="entry name" value="CYCLIC DI-GMP PHOSPHODIESTERASE PA4108"/>
    <property type="match status" value="1"/>
</dbReference>
<dbReference type="Pfam" id="PF13487">
    <property type="entry name" value="HD_5"/>
    <property type="match status" value="1"/>
</dbReference>
<dbReference type="PROSITE" id="PS51832">
    <property type="entry name" value="HD_GYP"/>
    <property type="match status" value="1"/>
</dbReference>
<dbReference type="Gene3D" id="1.10.3210.10">
    <property type="entry name" value="Hypothetical protein af1432"/>
    <property type="match status" value="2"/>
</dbReference>